<dbReference type="SUPFAM" id="SSF54106">
    <property type="entry name" value="LysM domain"/>
    <property type="match status" value="1"/>
</dbReference>
<dbReference type="Proteomes" id="UP001143362">
    <property type="component" value="Unassembled WGS sequence"/>
</dbReference>
<accession>A0ABT3TEW0</accession>
<dbReference type="InterPro" id="IPR036779">
    <property type="entry name" value="LysM_dom_sf"/>
</dbReference>
<dbReference type="Gene3D" id="3.10.350.10">
    <property type="entry name" value="LysM domain"/>
    <property type="match status" value="1"/>
</dbReference>
<evidence type="ECO:0000313" key="4">
    <source>
        <dbReference type="Proteomes" id="UP001143362"/>
    </source>
</evidence>
<evidence type="ECO:0000259" key="2">
    <source>
        <dbReference type="PROSITE" id="PS51782"/>
    </source>
</evidence>
<comment type="caution">
    <text evidence="3">The sequence shown here is derived from an EMBL/GenBank/DDBJ whole genome shotgun (WGS) entry which is preliminary data.</text>
</comment>
<dbReference type="EMBL" id="SHNN01000001">
    <property type="protein sequence ID" value="MCX2979949.1"/>
    <property type="molecule type" value="Genomic_DNA"/>
</dbReference>
<dbReference type="PANTHER" id="PTHR34700:SF4">
    <property type="entry name" value="PHAGE-LIKE ELEMENT PBSX PROTEIN XKDP"/>
    <property type="match status" value="1"/>
</dbReference>
<dbReference type="PANTHER" id="PTHR34700">
    <property type="entry name" value="POTASSIUM BINDING PROTEIN KBP"/>
    <property type="match status" value="1"/>
</dbReference>
<evidence type="ECO:0000256" key="1">
    <source>
        <dbReference type="SAM" id="SignalP"/>
    </source>
</evidence>
<evidence type="ECO:0000313" key="3">
    <source>
        <dbReference type="EMBL" id="MCX2979949.1"/>
    </source>
</evidence>
<organism evidence="3 4">
    <name type="scientific">Candidatus Litorirhabdus singularis</name>
    <dbReference type="NCBI Taxonomy" id="2518993"/>
    <lineage>
        <taxon>Bacteria</taxon>
        <taxon>Pseudomonadati</taxon>
        <taxon>Pseudomonadota</taxon>
        <taxon>Gammaproteobacteria</taxon>
        <taxon>Cellvibrionales</taxon>
        <taxon>Halieaceae</taxon>
        <taxon>Candidatus Litorirhabdus</taxon>
    </lineage>
</organism>
<name>A0ABT3TEW0_9GAMM</name>
<dbReference type="Pfam" id="PF01476">
    <property type="entry name" value="LysM"/>
    <property type="match status" value="1"/>
</dbReference>
<keyword evidence="1" id="KW-0732">Signal</keyword>
<protein>
    <submittedName>
        <fullName evidence="3">LysM peptidoglycan-binding domain-containing protein</fullName>
    </submittedName>
</protein>
<proteinExistence type="predicted"/>
<dbReference type="PROSITE" id="PS51782">
    <property type="entry name" value="LYSM"/>
    <property type="match status" value="1"/>
</dbReference>
<keyword evidence="4" id="KW-1185">Reference proteome</keyword>
<feature type="signal peptide" evidence="1">
    <location>
        <begin position="1"/>
        <end position="22"/>
    </location>
</feature>
<feature type="chain" id="PRO_5046547282" evidence="1">
    <location>
        <begin position="23"/>
        <end position="345"/>
    </location>
</feature>
<dbReference type="InterPro" id="IPR018392">
    <property type="entry name" value="LysM"/>
</dbReference>
<dbReference type="InterPro" id="IPR052196">
    <property type="entry name" value="Bact_Kbp"/>
</dbReference>
<sequence length="345" mass="38438">MKKLLIAGYFLLASLLPMSLQADELVLAENAPEVYIVKKGDTLWAISNMYLRDPWLWPEIWEVNPQVDNPHLIYPGDQLYLVWVDGQPRLRVRRGEASRTVKLTPTMRVEPLSLAIPAVSLEQIGAWLTGHRIVEPVDLENAPYVVAGEKRHLLSAAGDLFYARGEFPEGETGFGIFRRGDVYSDPLTGEVLGVQAVDIGSAVMEETHDEDINQLEVTRVTEEVRNADRLLPNETRSITATFYPRAPETDTDAFMIAVDGGVSQIGTMDVVAINLGEREGMEAGTVLAIFQTGEEVKDPVTREKIRMPDMRAGLLMVFRTFEKVSYGIVMRSDRPLAVGDRVTNP</sequence>
<dbReference type="RefSeq" id="WP_279243933.1">
    <property type="nucleotide sequence ID" value="NZ_SHNN01000001.1"/>
</dbReference>
<gene>
    <name evidence="3" type="ORF">EYC98_03620</name>
</gene>
<dbReference type="CDD" id="cd00118">
    <property type="entry name" value="LysM"/>
    <property type="match status" value="1"/>
</dbReference>
<reference evidence="3" key="1">
    <citation type="submission" date="2019-02" db="EMBL/GenBank/DDBJ databases">
        <authorList>
            <person name="Li S.-H."/>
        </authorList>
    </citation>
    <scope>NUCLEOTIDE SEQUENCE</scope>
    <source>
        <strain evidence="3">IMCC14734</strain>
    </source>
</reference>
<feature type="domain" description="LysM" evidence="2">
    <location>
        <begin position="33"/>
        <end position="81"/>
    </location>
</feature>